<dbReference type="PATRIC" id="fig|1028307.3.peg.3286"/>
<comment type="similarity">
    <text evidence="5">Belongs to the thiamine kinase family.</text>
</comment>
<dbReference type="Proteomes" id="UP000008881">
    <property type="component" value="Chromosome"/>
</dbReference>
<dbReference type="GeneID" id="93311476"/>
<evidence type="ECO:0000259" key="6">
    <source>
        <dbReference type="Pfam" id="PF01636"/>
    </source>
</evidence>
<dbReference type="InterPro" id="IPR014093">
    <property type="entry name" value="Thiamine_kinase"/>
</dbReference>
<dbReference type="HAMAP" id="MF_01604">
    <property type="entry name" value="Thiamine_kinase"/>
    <property type="match status" value="1"/>
</dbReference>
<accession>A0A0H3FRB8</accession>
<protein>
    <recommendedName>
        <fullName evidence="5">Thiamine kinase</fullName>
        <ecNumber evidence="5">2.7.1.89</ecNumber>
    </recommendedName>
</protein>
<dbReference type="SUPFAM" id="SSF56112">
    <property type="entry name" value="Protein kinase-like (PK-like)"/>
    <property type="match status" value="1"/>
</dbReference>
<keyword evidence="2 5" id="KW-0547">Nucleotide-binding</keyword>
<dbReference type="InterPro" id="IPR011009">
    <property type="entry name" value="Kinase-like_dom_sf"/>
</dbReference>
<evidence type="ECO:0000256" key="5">
    <source>
        <dbReference type="HAMAP-Rule" id="MF_01604"/>
    </source>
</evidence>
<dbReference type="GO" id="GO:0019165">
    <property type="term" value="F:thiamine kinase activity"/>
    <property type="evidence" value="ECO:0007669"/>
    <property type="project" value="UniProtKB-UniRule"/>
</dbReference>
<dbReference type="HOGENOM" id="CLU_055115_2_1_6"/>
<dbReference type="Pfam" id="PF01636">
    <property type="entry name" value="APH"/>
    <property type="match status" value="1"/>
</dbReference>
<keyword evidence="8" id="KW-1185">Reference proteome</keyword>
<keyword evidence="4 5" id="KW-0067">ATP-binding</keyword>
<evidence type="ECO:0000313" key="7">
    <source>
        <dbReference type="EMBL" id="AEG98198.1"/>
    </source>
</evidence>
<reference evidence="7 8" key="1">
    <citation type="journal article" date="2012" name="J. Bacteriol.">
        <title>Complete genome sequence of Enterobacter aerogenes KCTC 2190.</title>
        <authorList>
            <person name="Shin S.H."/>
            <person name="Kim S."/>
            <person name="Kim J.Y."/>
            <person name="Lee S."/>
            <person name="Um Y."/>
            <person name="Oh M.K."/>
            <person name="Kim Y.R."/>
            <person name="Lee J."/>
            <person name="Yang K.S."/>
        </authorList>
    </citation>
    <scope>NUCLEOTIDE SEQUENCE [LARGE SCALE GENOMIC DNA]</scope>
    <source>
        <strain evidence="7 8">KCTC 2190</strain>
    </source>
</reference>
<keyword evidence="3 5" id="KW-0418">Kinase</keyword>
<dbReference type="NCBIfam" id="NF007620">
    <property type="entry name" value="PRK10271.1"/>
    <property type="match status" value="1"/>
</dbReference>
<keyword evidence="1 5" id="KW-0808">Transferase</keyword>
<dbReference type="RefSeq" id="WP_015705044.1">
    <property type="nucleotide sequence ID" value="NC_015663.1"/>
</dbReference>
<sequence length="275" mass="32364">MRFSNNKLTRDELLSRFFPRYSPVAALTENGLSGGSCVISDGVRRLVLRQPHDPLAPLSHFLRQYRALQHLPASLSPAPVFFSPRWMVVEYCAGEVKSALPECPSLAGLLYHLHQQPRFGWRIELAPLLELYWQQCDPTRRTVFWLRWHKRLLRQREPRPLRLAPLHMDVHAGNIIHSRDGLRLIDWEYAGDGDIALELAAVWCDAHTRCQLLNEYSRFARIDKQQLRRQIQRWRPWVLILMAGWYERRWQQSGDRQFIALADATWRQLKTENKG</sequence>
<dbReference type="GO" id="GO:0009229">
    <property type="term" value="P:thiamine diphosphate biosynthetic process"/>
    <property type="evidence" value="ECO:0007669"/>
    <property type="project" value="UniProtKB-UniRule"/>
</dbReference>
<dbReference type="EMBL" id="CP002824">
    <property type="protein sequence ID" value="AEG98198.1"/>
    <property type="molecule type" value="Genomic_DNA"/>
</dbReference>
<name>A0A0H3FRB8_KLEAK</name>
<dbReference type="EC" id="2.7.1.89" evidence="5"/>
<organism evidence="7 8">
    <name type="scientific">Klebsiella aerogenes (strain ATCC 13048 / DSM 30053 / CCUG 1429 / JCM 1235 / KCTC 2190 / NBRC 13534 / NCIMB 10102 / NCTC 10006 / CDC 819-56)</name>
    <name type="common">Enterobacter aerogenes</name>
    <dbReference type="NCBI Taxonomy" id="1028307"/>
    <lineage>
        <taxon>Bacteria</taxon>
        <taxon>Pseudomonadati</taxon>
        <taxon>Pseudomonadota</taxon>
        <taxon>Gammaproteobacteria</taxon>
        <taxon>Enterobacterales</taxon>
        <taxon>Enterobacteriaceae</taxon>
        <taxon>Klebsiella/Raoultella group</taxon>
        <taxon>Klebsiella</taxon>
    </lineage>
</organism>
<evidence type="ECO:0000256" key="1">
    <source>
        <dbReference type="ARBA" id="ARBA00022679"/>
    </source>
</evidence>
<proteinExistence type="inferred from homology"/>
<dbReference type="KEGG" id="eae:EAE_16435"/>
<dbReference type="Gene3D" id="3.90.1200.10">
    <property type="match status" value="1"/>
</dbReference>
<comment type="catalytic activity">
    <reaction evidence="5">
        <text>thiamine + ATP = thiamine phosphate + ADP + H(+)</text>
        <dbReference type="Rhea" id="RHEA:12012"/>
        <dbReference type="ChEBI" id="CHEBI:15378"/>
        <dbReference type="ChEBI" id="CHEBI:18385"/>
        <dbReference type="ChEBI" id="CHEBI:30616"/>
        <dbReference type="ChEBI" id="CHEBI:37575"/>
        <dbReference type="ChEBI" id="CHEBI:456216"/>
        <dbReference type="EC" id="2.7.1.89"/>
    </reaction>
</comment>
<comment type="function">
    <text evidence="5">Catalyzes the phosphorylation of thiamine to thiamine phosphate.</text>
</comment>
<dbReference type="InterPro" id="IPR002575">
    <property type="entry name" value="Aminoglycoside_PTrfase"/>
</dbReference>
<dbReference type="GO" id="GO:0005524">
    <property type="term" value="F:ATP binding"/>
    <property type="evidence" value="ECO:0007669"/>
    <property type="project" value="UniProtKB-KW"/>
</dbReference>
<evidence type="ECO:0000256" key="3">
    <source>
        <dbReference type="ARBA" id="ARBA00022777"/>
    </source>
</evidence>
<dbReference type="OrthoDB" id="179763at2"/>
<dbReference type="UniPathway" id="UPA00060">
    <property type="reaction ID" value="UER00596"/>
</dbReference>
<dbReference type="eggNOG" id="COG0510">
    <property type="taxonomic scope" value="Bacteria"/>
</dbReference>
<dbReference type="GO" id="GO:0006772">
    <property type="term" value="P:thiamine metabolic process"/>
    <property type="evidence" value="ECO:0007669"/>
    <property type="project" value="InterPro"/>
</dbReference>
<dbReference type="AlphaFoldDB" id="A0A0H3FRB8"/>
<gene>
    <name evidence="5 7" type="primary">thiK</name>
    <name evidence="7" type="ordered locus">EAE_16435</name>
</gene>
<evidence type="ECO:0000313" key="8">
    <source>
        <dbReference type="Proteomes" id="UP000008881"/>
    </source>
</evidence>
<evidence type="ECO:0000256" key="4">
    <source>
        <dbReference type="ARBA" id="ARBA00022840"/>
    </source>
</evidence>
<feature type="domain" description="Aminoglycoside phosphotransferase" evidence="6">
    <location>
        <begin position="40"/>
        <end position="219"/>
    </location>
</feature>
<comment type="pathway">
    <text evidence="5">Cofactor biosynthesis; thiamine diphosphate biosynthesis; thiamine phosphate from thiamine: step 1/1.</text>
</comment>
<evidence type="ECO:0000256" key="2">
    <source>
        <dbReference type="ARBA" id="ARBA00022741"/>
    </source>
</evidence>